<dbReference type="Proteomes" id="UP000190625">
    <property type="component" value="Unassembled WGS sequence"/>
</dbReference>
<dbReference type="PIRSF" id="PIRSF035805">
    <property type="entry name" value="TK_cell"/>
    <property type="match status" value="1"/>
</dbReference>
<dbReference type="OrthoDB" id="9781579at2"/>
<dbReference type="GO" id="GO:0005829">
    <property type="term" value="C:cytosol"/>
    <property type="evidence" value="ECO:0007669"/>
    <property type="project" value="TreeGrafter"/>
</dbReference>
<keyword evidence="7 9" id="KW-0418">Kinase</keyword>
<dbReference type="EMBL" id="FUWM01000018">
    <property type="protein sequence ID" value="SJZ87978.1"/>
    <property type="molecule type" value="Genomic_DNA"/>
</dbReference>
<name>A0A1T4PAY7_9FIRM</name>
<feature type="binding site" evidence="11">
    <location>
        <begin position="177"/>
        <end position="180"/>
    </location>
    <ligand>
        <name>substrate</name>
    </ligand>
</feature>
<keyword evidence="9" id="KW-0862">Zinc</keyword>
<dbReference type="InterPro" id="IPR001267">
    <property type="entry name" value="Thymidine_kinase"/>
</dbReference>
<comment type="subunit">
    <text evidence="9">Homotetramer.</text>
</comment>
<evidence type="ECO:0000256" key="9">
    <source>
        <dbReference type="HAMAP-Rule" id="MF_00124"/>
    </source>
</evidence>
<dbReference type="PANTHER" id="PTHR11441:SF0">
    <property type="entry name" value="THYMIDINE KINASE, CYTOSOLIC"/>
    <property type="match status" value="1"/>
</dbReference>
<evidence type="ECO:0000256" key="7">
    <source>
        <dbReference type="ARBA" id="ARBA00022777"/>
    </source>
</evidence>
<dbReference type="NCBIfam" id="NF003296">
    <property type="entry name" value="PRK04296.1-1"/>
    <property type="match status" value="1"/>
</dbReference>
<evidence type="ECO:0000313" key="14">
    <source>
        <dbReference type="EMBL" id="SJZ87978.1"/>
    </source>
</evidence>
<keyword evidence="8 9" id="KW-0067">ATP-binding</keyword>
<dbReference type="Gene3D" id="3.30.60.20">
    <property type="match status" value="1"/>
</dbReference>
<dbReference type="GO" id="GO:0004797">
    <property type="term" value="F:thymidine kinase activity"/>
    <property type="evidence" value="ECO:0007669"/>
    <property type="project" value="UniProtKB-UniRule"/>
</dbReference>
<evidence type="ECO:0000256" key="1">
    <source>
        <dbReference type="ARBA" id="ARBA00007587"/>
    </source>
</evidence>
<organism evidence="14 15">
    <name type="scientific">Selenihalanaerobacter shriftii</name>
    <dbReference type="NCBI Taxonomy" id="142842"/>
    <lineage>
        <taxon>Bacteria</taxon>
        <taxon>Bacillati</taxon>
        <taxon>Bacillota</taxon>
        <taxon>Clostridia</taxon>
        <taxon>Halanaerobiales</taxon>
        <taxon>Halobacteroidaceae</taxon>
        <taxon>Selenihalanaerobacter</taxon>
    </lineage>
</organism>
<protein>
    <recommendedName>
        <fullName evidence="2 9">Thymidine kinase</fullName>
        <ecNumber evidence="2 9">2.7.1.21</ecNumber>
    </recommendedName>
</protein>
<keyword evidence="15" id="KW-1185">Reference proteome</keyword>
<dbReference type="HAMAP" id="MF_00124">
    <property type="entry name" value="Thymidine_kinase"/>
    <property type="match status" value="1"/>
</dbReference>
<keyword evidence="6 9" id="KW-0547">Nucleotide-binding</keyword>
<dbReference type="Gene3D" id="3.40.50.300">
    <property type="entry name" value="P-loop containing nucleotide triphosphate hydrolases"/>
    <property type="match status" value="1"/>
</dbReference>
<feature type="binding site" evidence="11">
    <location>
        <position position="185"/>
    </location>
    <ligand>
        <name>substrate</name>
    </ligand>
</feature>
<evidence type="ECO:0000256" key="4">
    <source>
        <dbReference type="ARBA" id="ARBA00022634"/>
    </source>
</evidence>
<reference evidence="15" key="1">
    <citation type="submission" date="2017-02" db="EMBL/GenBank/DDBJ databases">
        <authorList>
            <person name="Varghese N."/>
            <person name="Submissions S."/>
        </authorList>
    </citation>
    <scope>NUCLEOTIDE SEQUENCE [LARGE SCALE GENOMIC DNA]</scope>
    <source>
        <strain evidence="15">ATCC BAA-73</strain>
    </source>
</reference>
<gene>
    <name evidence="9" type="primary">tdk</name>
    <name evidence="14" type="ORF">SAMN02745118_02080</name>
</gene>
<dbReference type="GO" id="GO:0071897">
    <property type="term" value="P:DNA biosynthetic process"/>
    <property type="evidence" value="ECO:0007669"/>
    <property type="project" value="UniProtKB-KW"/>
</dbReference>
<dbReference type="SUPFAM" id="SSF57716">
    <property type="entry name" value="Glucocorticoid receptor-like (DNA-binding domain)"/>
    <property type="match status" value="1"/>
</dbReference>
<evidence type="ECO:0000256" key="10">
    <source>
        <dbReference type="PIRSR" id="PIRSR035805-1"/>
    </source>
</evidence>
<evidence type="ECO:0000256" key="11">
    <source>
        <dbReference type="PIRSR" id="PIRSR035805-2"/>
    </source>
</evidence>
<keyword evidence="9" id="KW-0479">Metal-binding</keyword>
<dbReference type="InterPro" id="IPR020633">
    <property type="entry name" value="Thymidine_kinase_CS"/>
</dbReference>
<dbReference type="PROSITE" id="PS00603">
    <property type="entry name" value="TK_CELLULAR_TYPE"/>
    <property type="match status" value="1"/>
</dbReference>
<dbReference type="SUPFAM" id="SSF52540">
    <property type="entry name" value="P-loop containing nucleoside triphosphate hydrolases"/>
    <property type="match status" value="1"/>
</dbReference>
<dbReference type="Pfam" id="PF00265">
    <property type="entry name" value="TK"/>
    <property type="match status" value="1"/>
</dbReference>
<evidence type="ECO:0000313" key="15">
    <source>
        <dbReference type="Proteomes" id="UP000190625"/>
    </source>
</evidence>
<dbReference type="STRING" id="142842.SAMN02745118_02080"/>
<keyword evidence="4 9" id="KW-0237">DNA synthesis</keyword>
<feature type="binding site" evidence="9">
    <location>
        <position position="151"/>
    </location>
    <ligand>
        <name>Zn(2+)</name>
        <dbReference type="ChEBI" id="CHEBI:29105"/>
    </ligand>
</feature>
<dbReference type="AlphaFoldDB" id="A0A1T4PAY7"/>
<dbReference type="InterPro" id="IPR027417">
    <property type="entry name" value="P-loop_NTPase"/>
</dbReference>
<feature type="binding site" evidence="9">
    <location>
        <position position="154"/>
    </location>
    <ligand>
        <name>Zn(2+)</name>
        <dbReference type="ChEBI" id="CHEBI:29105"/>
    </ligand>
</feature>
<feature type="binding site" evidence="9">
    <location>
        <position position="192"/>
    </location>
    <ligand>
        <name>Zn(2+)</name>
        <dbReference type="ChEBI" id="CHEBI:29105"/>
    </ligand>
</feature>
<dbReference type="GO" id="GO:0005524">
    <property type="term" value="F:ATP binding"/>
    <property type="evidence" value="ECO:0007669"/>
    <property type="project" value="UniProtKB-UniRule"/>
</dbReference>
<evidence type="ECO:0000256" key="3">
    <source>
        <dbReference type="ARBA" id="ARBA00022490"/>
    </source>
</evidence>
<evidence type="ECO:0000256" key="6">
    <source>
        <dbReference type="ARBA" id="ARBA00022741"/>
    </source>
</evidence>
<evidence type="ECO:0000256" key="2">
    <source>
        <dbReference type="ARBA" id="ARBA00012118"/>
    </source>
</evidence>
<feature type="active site" description="Proton acceptor" evidence="9 10">
    <location>
        <position position="95"/>
    </location>
</feature>
<dbReference type="FunFam" id="3.40.50.300:FF:000384">
    <property type="entry name" value="Thymidine kinase"/>
    <property type="match status" value="1"/>
</dbReference>
<dbReference type="RefSeq" id="WP_078810513.1">
    <property type="nucleotide sequence ID" value="NZ_FUWM01000018.1"/>
</dbReference>
<feature type="binding site" evidence="9">
    <location>
        <begin position="94"/>
        <end position="97"/>
    </location>
    <ligand>
        <name>ATP</name>
        <dbReference type="ChEBI" id="CHEBI:30616"/>
    </ligand>
</feature>
<proteinExistence type="inferred from homology"/>
<evidence type="ECO:0000256" key="12">
    <source>
        <dbReference type="RuleBase" id="RU000544"/>
    </source>
</evidence>
<comment type="catalytic activity">
    <reaction evidence="9 12">
        <text>thymidine + ATP = dTMP + ADP + H(+)</text>
        <dbReference type="Rhea" id="RHEA:19129"/>
        <dbReference type="ChEBI" id="CHEBI:15378"/>
        <dbReference type="ChEBI" id="CHEBI:17748"/>
        <dbReference type="ChEBI" id="CHEBI:30616"/>
        <dbReference type="ChEBI" id="CHEBI:63528"/>
        <dbReference type="ChEBI" id="CHEBI:456216"/>
        <dbReference type="EC" id="2.7.1.21"/>
    </reaction>
</comment>
<dbReference type="EC" id="2.7.1.21" evidence="2 9"/>
<accession>A0A1T4PAY7</accession>
<evidence type="ECO:0000256" key="5">
    <source>
        <dbReference type="ARBA" id="ARBA00022679"/>
    </source>
</evidence>
<feature type="binding site" evidence="9">
    <location>
        <begin position="18"/>
        <end position="25"/>
    </location>
    <ligand>
        <name>ATP</name>
        <dbReference type="ChEBI" id="CHEBI:30616"/>
    </ligand>
</feature>
<dbReference type="GO" id="GO:0046104">
    <property type="term" value="P:thymidine metabolic process"/>
    <property type="evidence" value="ECO:0007669"/>
    <property type="project" value="TreeGrafter"/>
</dbReference>
<feature type="binding site" evidence="9">
    <location>
        <position position="189"/>
    </location>
    <ligand>
        <name>Zn(2+)</name>
        <dbReference type="ChEBI" id="CHEBI:29105"/>
    </ligand>
</feature>
<comment type="subcellular location">
    <subcellularLocation>
        <location evidence="9">Cytoplasm</location>
    </subcellularLocation>
</comment>
<keyword evidence="3 9" id="KW-0963">Cytoplasm</keyword>
<dbReference type="GO" id="GO:0008270">
    <property type="term" value="F:zinc ion binding"/>
    <property type="evidence" value="ECO:0007669"/>
    <property type="project" value="UniProtKB-UniRule"/>
</dbReference>
<comment type="similarity">
    <text evidence="1 9 13">Belongs to the thymidine kinase family.</text>
</comment>
<dbReference type="PANTHER" id="PTHR11441">
    <property type="entry name" value="THYMIDINE KINASE"/>
    <property type="match status" value="1"/>
</dbReference>
<sequence length="196" mass="21975">MHGYYGSVNSGWLEVITGVMYAGKSNELLRRVERAVIAKQEVVIFKPKVDDRYSDNEVVTHNGNKIKAEIVDDSSDIEKRFKKINNKIDVIAIDEGQFFDNGLIELVVDLADQGYRVIIAGLDMDFAGRGFEPMPELMARAEYVTKLHAVCVKCSNPATRNQRLINGEPASVDDPIIVVGADEKYEARCRNCHQVK</sequence>
<evidence type="ECO:0000256" key="13">
    <source>
        <dbReference type="RuleBase" id="RU004165"/>
    </source>
</evidence>
<evidence type="ECO:0000256" key="8">
    <source>
        <dbReference type="ARBA" id="ARBA00022840"/>
    </source>
</evidence>
<keyword evidence="5 9" id="KW-0808">Transferase</keyword>